<accession>A0A6M3M4S1</accession>
<dbReference type="AlphaFoldDB" id="A0A6M3M4S1"/>
<dbReference type="SUPFAM" id="SSF52540">
    <property type="entry name" value="P-loop containing nucleoside triphosphate hydrolases"/>
    <property type="match status" value="1"/>
</dbReference>
<keyword evidence="1" id="KW-0378">Hydrolase</keyword>
<dbReference type="EMBL" id="MT143876">
    <property type="protein sequence ID" value="QJB04217.1"/>
    <property type="molecule type" value="Genomic_DNA"/>
</dbReference>
<proteinExistence type="predicted"/>
<reference evidence="1" key="1">
    <citation type="submission" date="2020-03" db="EMBL/GenBank/DDBJ databases">
        <title>The deep terrestrial virosphere.</title>
        <authorList>
            <person name="Holmfeldt K."/>
            <person name="Nilsson E."/>
            <person name="Simone D."/>
            <person name="Lopez-Fernandez M."/>
            <person name="Wu X."/>
            <person name="de Brujin I."/>
            <person name="Lundin D."/>
            <person name="Andersson A."/>
            <person name="Bertilsson S."/>
            <person name="Dopson M."/>
        </authorList>
    </citation>
    <scope>NUCLEOTIDE SEQUENCE</scope>
    <source>
        <strain evidence="1">MM171A00907</strain>
        <strain evidence="2">MM171B00424</strain>
    </source>
</reference>
<evidence type="ECO:0000313" key="1">
    <source>
        <dbReference type="EMBL" id="QJA99778.1"/>
    </source>
</evidence>
<gene>
    <name evidence="1" type="ORF">MM171A00907_0002</name>
    <name evidence="2" type="ORF">MM171B00424_0002</name>
</gene>
<name>A0A6M3M4S1_9ZZZZ</name>
<dbReference type="InterPro" id="IPR027417">
    <property type="entry name" value="P-loop_NTPase"/>
</dbReference>
<organism evidence="1">
    <name type="scientific">viral metagenome</name>
    <dbReference type="NCBI Taxonomy" id="1070528"/>
    <lineage>
        <taxon>unclassified sequences</taxon>
        <taxon>metagenomes</taxon>
        <taxon>organismal metagenomes</taxon>
    </lineage>
</organism>
<dbReference type="GO" id="GO:0004386">
    <property type="term" value="F:helicase activity"/>
    <property type="evidence" value="ECO:0007669"/>
    <property type="project" value="UniProtKB-KW"/>
</dbReference>
<keyword evidence="1" id="KW-0067">ATP-binding</keyword>
<keyword evidence="1" id="KW-0347">Helicase</keyword>
<evidence type="ECO:0000313" key="2">
    <source>
        <dbReference type="EMBL" id="QJB04217.1"/>
    </source>
</evidence>
<dbReference type="EMBL" id="MT143667">
    <property type="protein sequence ID" value="QJA99778.1"/>
    <property type="molecule type" value="Genomic_DNA"/>
</dbReference>
<protein>
    <submittedName>
        <fullName evidence="1">Putative helicase</fullName>
    </submittedName>
</protein>
<dbReference type="Gene3D" id="3.40.50.300">
    <property type="entry name" value="P-loop containing nucleotide triphosphate hydrolases"/>
    <property type="match status" value="1"/>
</dbReference>
<sequence length="515" mass="59638">MAKIQRYSIDNKIEKKIVTGMITNSEFCTSIQKMIKEQYFQIDYARTTVGWIQDYFKHYKKAPGKHIQDIYKGTKDSLNEAEATLIGKFLSELSEAYETKSDFNHEYLLDQTRDYFRERSLSILSEKVQAKLLRGRIDQAELEVKNFNRVVKELGTWFNPFEKSEIYKIFSEENDFMFNLPDELGKLSGNLEREWLIAFMGPMKRGKSFMLEEFAVLGLSSRLKVVIFSLEMSKKEMSKRIHKRITAMSAKSGLVSWPVFDCERNQDNTCKRPERTCSKGVKDPGDSLPVFKETKGYKPCTACLLRDKDNPNEGDYRQAIWKIWKDQKESIDPKIVLKKAKDFERLYGDNFRCKAYPSFTATFDDVISDLDDLWYTEGFVPDIICIDSIDIMAPQGNDNLSERGQIDWAWKRAKGLAGERHCLVATVLQSNRASITQKSVQQDNTSEDIRKLAHVDVMFGLNQTPDEKKIGVMRVSIIAHRHEGFQFGREVKVLQSLEIGQPVLEIQWSVEKEKN</sequence>
<keyword evidence="1" id="KW-0547">Nucleotide-binding</keyword>